<keyword evidence="4" id="KW-0539">Nucleus</keyword>
<feature type="compositionally biased region" description="Basic and acidic residues" evidence="5">
    <location>
        <begin position="422"/>
        <end position="433"/>
    </location>
</feature>
<feature type="region of interest" description="Disordered" evidence="5">
    <location>
        <begin position="652"/>
        <end position="705"/>
    </location>
</feature>
<accession>A0AAD8LVV3</accession>
<evidence type="ECO:0000259" key="6">
    <source>
        <dbReference type="Pfam" id="PF11699"/>
    </source>
</evidence>
<dbReference type="InterPro" id="IPR025974">
    <property type="entry name" value="Mif2/CENP-C_cupin"/>
</dbReference>
<feature type="region of interest" description="Disordered" evidence="5">
    <location>
        <begin position="513"/>
        <end position="598"/>
    </location>
</feature>
<reference evidence="7" key="1">
    <citation type="submission" date="2022-02" db="EMBL/GenBank/DDBJ databases">
        <title>Atlantic sturgeon de novo genome assembly.</title>
        <authorList>
            <person name="Stock M."/>
            <person name="Klopp C."/>
            <person name="Guiguen Y."/>
            <person name="Cabau C."/>
            <person name="Parinello H."/>
            <person name="Santidrian Yebra-Pimentel E."/>
            <person name="Kuhl H."/>
            <person name="Dirks R.P."/>
            <person name="Guessner J."/>
            <person name="Wuertz S."/>
            <person name="Du K."/>
            <person name="Schartl M."/>
        </authorList>
    </citation>
    <scope>NUCLEOTIDE SEQUENCE</scope>
    <source>
        <strain evidence="7">STURGEONOMICS-FGT-2020</strain>
        <tissue evidence="7">Whole blood</tissue>
    </source>
</reference>
<dbReference type="GO" id="GO:0051315">
    <property type="term" value="P:attachment of mitotic spindle microtubules to kinetochore"/>
    <property type="evidence" value="ECO:0007669"/>
    <property type="project" value="TreeGrafter"/>
</dbReference>
<dbReference type="SUPFAM" id="SSF51182">
    <property type="entry name" value="RmlC-like cupins"/>
    <property type="match status" value="1"/>
</dbReference>
<feature type="compositionally biased region" description="Basic and acidic residues" evidence="5">
    <location>
        <begin position="652"/>
        <end position="663"/>
    </location>
</feature>
<feature type="compositionally biased region" description="Basic and acidic residues" evidence="5">
    <location>
        <begin position="884"/>
        <end position="898"/>
    </location>
</feature>
<dbReference type="Gene3D" id="2.60.120.10">
    <property type="entry name" value="Jelly Rolls"/>
    <property type="match status" value="1"/>
</dbReference>
<keyword evidence="3" id="KW-0238">DNA-binding</keyword>
<sequence>MVQTEPRLYRERQSAVPKLGEDVMDLVEDIFDHLDSPHSINYDYTPIPKNWSTPINVESLSRREMGNEKSPLGNANMKKTVLPKVLFGEGKCIKKTNVKGRIISQVDKAKKSSLSRADSNSEDPSSALLRSMRLSSPSSWWAVKSDNHEDVEGGLSNTCSFNRDPSPSPPSEGSCCSHQEQTHKPKPAVEVVCTSPAAAVVTSVLKDDENENSIQGSPLLLKNQTEQSPKKIFLLPVVVLKRLTFNEAPPLENVFSPKRQNKEPSGTPTQPKKQMLVVTSPTSNEEKSKPGKPDAALLKVSEKVKKSRFLQKDYRSEKRRIKHLVLTPPKPPQNDLVDDDFIFNDPEDSTVYSWITIPKKKKDPPVQTTQPEQNWRDQKKINDEPTATKANKNQVEAMQQNTEAAAKKKENMMKKAPVSNTNRREASETHRESDAEEGSLEVINNLQQTETNAYKIKSNQARVQYKKTKVAETKRQNNVKVPKSMKNNSVDSECRSEQALMLCLPQLSPEDVQPAGIQGKNMKETHLIKRRNKGNIRRTSSGLHYSEKGSPKSKKTDVKQSSGRVNKGRAEESKKCSLSNASAGSNVEHYRTSSRQKTAPGTWWIVKSDEDTATMKNLPEQTLISKVPKASRQLKLRPGKIPESILKKNNCESTRSTDVHESTAEENDDSEEFVGDWEEEEVNEQVDDPGFFKPTKNQTAAVQRKSRLPSFKESLALGSHLYATSNFTTSSASFGDACAPTPVPSRGKSSTSPVPSTSKGQMTIRSPVLSAKALIHKNDPKSIGTPQVQRDLETGNDSCSEGDFHLEGVAPLRDPQTEQFHSGAEDGASEDEQGMSSQGSLSENSVTDLGQHHSGLDLKRSAPVAKGDLIHFEDLTSVLPTNTPERRLEQGEEKEDYRITQPEDFVADDVPSPERELGQPSQSHDSTRRHYYKLIPGTLSNEMMAKLYRWLCGPGELAAQGNYNETRTKLQDENGRVITIGCVKNIDMHNFKWYKMANNYMGISKDLAEPTFTHGKVLLGPYMEKPCQYVHTSTMVLNVVTGSVNVYIHLSKYQLSTGNVFYVPPGNLYRVINITDQPALLYFTKIKVR</sequence>
<keyword evidence="8" id="KW-1185">Reference proteome</keyword>
<dbReference type="PANTHER" id="PTHR16684">
    <property type="entry name" value="CENTROMERE PROTEIN C"/>
    <property type="match status" value="1"/>
</dbReference>
<dbReference type="AlphaFoldDB" id="A0AAD8LVV3"/>
<dbReference type="InterPro" id="IPR011051">
    <property type="entry name" value="RmlC_Cupin_sf"/>
</dbReference>
<dbReference type="GO" id="GO:0051382">
    <property type="term" value="P:kinetochore assembly"/>
    <property type="evidence" value="ECO:0007669"/>
    <property type="project" value="InterPro"/>
</dbReference>
<gene>
    <name evidence="7" type="primary">CENPC</name>
    <name evidence="7" type="ORF">AOXY_G735</name>
</gene>
<feature type="compositionally biased region" description="Polar residues" evidence="5">
    <location>
        <begin position="576"/>
        <end position="585"/>
    </location>
</feature>
<dbReference type="InterPro" id="IPR028386">
    <property type="entry name" value="CENP-C/Mif2/cnp3"/>
</dbReference>
<dbReference type="GO" id="GO:0000776">
    <property type="term" value="C:kinetochore"/>
    <property type="evidence" value="ECO:0007669"/>
    <property type="project" value="InterPro"/>
</dbReference>
<evidence type="ECO:0000256" key="1">
    <source>
        <dbReference type="ARBA" id="ARBA00004123"/>
    </source>
</evidence>
<feature type="region of interest" description="Disordered" evidence="5">
    <location>
        <begin position="361"/>
        <end position="438"/>
    </location>
</feature>
<dbReference type="Proteomes" id="UP001230051">
    <property type="component" value="Unassembled WGS sequence"/>
</dbReference>
<dbReference type="GO" id="GO:0019237">
    <property type="term" value="F:centromeric DNA binding"/>
    <property type="evidence" value="ECO:0007669"/>
    <property type="project" value="InterPro"/>
</dbReference>
<dbReference type="GO" id="GO:0051455">
    <property type="term" value="P:spindle attachment to meiosis I kinetochore"/>
    <property type="evidence" value="ECO:0007669"/>
    <property type="project" value="TreeGrafter"/>
</dbReference>
<evidence type="ECO:0000256" key="3">
    <source>
        <dbReference type="ARBA" id="ARBA00023125"/>
    </source>
</evidence>
<organism evidence="7 8">
    <name type="scientific">Acipenser oxyrinchus oxyrinchus</name>
    <dbReference type="NCBI Taxonomy" id="40147"/>
    <lineage>
        <taxon>Eukaryota</taxon>
        <taxon>Metazoa</taxon>
        <taxon>Chordata</taxon>
        <taxon>Craniata</taxon>
        <taxon>Vertebrata</taxon>
        <taxon>Euteleostomi</taxon>
        <taxon>Actinopterygii</taxon>
        <taxon>Chondrostei</taxon>
        <taxon>Acipenseriformes</taxon>
        <taxon>Acipenseridae</taxon>
        <taxon>Acipenser</taxon>
    </lineage>
</organism>
<evidence type="ECO:0000256" key="2">
    <source>
        <dbReference type="ARBA" id="ARBA00010291"/>
    </source>
</evidence>
<feature type="domain" description="Mif2/CENP-C cupin" evidence="6">
    <location>
        <begin position="1004"/>
        <end position="1084"/>
    </location>
</feature>
<feature type="compositionally biased region" description="Polar residues" evidence="5">
    <location>
        <begin position="834"/>
        <end position="848"/>
    </location>
</feature>
<feature type="compositionally biased region" description="Basic and acidic residues" evidence="5">
    <location>
        <begin position="545"/>
        <end position="558"/>
    </location>
</feature>
<dbReference type="Pfam" id="PF11699">
    <property type="entry name" value="CENP-C_C"/>
    <property type="match status" value="1"/>
</dbReference>
<name>A0AAD8LVV3_ACIOX</name>
<proteinExistence type="inferred from homology"/>
<evidence type="ECO:0000313" key="7">
    <source>
        <dbReference type="EMBL" id="KAK1175979.1"/>
    </source>
</evidence>
<dbReference type="InterPro" id="IPR014710">
    <property type="entry name" value="RmlC-like_jellyroll"/>
</dbReference>
<feature type="compositionally biased region" description="Basic and acidic residues" evidence="5">
    <location>
        <begin position="374"/>
        <end position="383"/>
    </location>
</feature>
<dbReference type="EMBL" id="JAGXEW010000001">
    <property type="protein sequence ID" value="KAK1175979.1"/>
    <property type="molecule type" value="Genomic_DNA"/>
</dbReference>
<evidence type="ECO:0000313" key="8">
    <source>
        <dbReference type="Proteomes" id="UP001230051"/>
    </source>
</evidence>
<evidence type="ECO:0000256" key="5">
    <source>
        <dbReference type="SAM" id="MobiDB-lite"/>
    </source>
</evidence>
<feature type="region of interest" description="Disordered" evidence="5">
    <location>
        <begin position="731"/>
        <end position="854"/>
    </location>
</feature>
<feature type="compositionally biased region" description="Polar residues" evidence="5">
    <location>
        <begin position="263"/>
        <end position="283"/>
    </location>
</feature>
<feature type="compositionally biased region" description="Acidic residues" evidence="5">
    <location>
        <begin position="664"/>
        <end position="687"/>
    </location>
</feature>
<comment type="subcellular location">
    <subcellularLocation>
        <location evidence="1">Nucleus</location>
    </subcellularLocation>
</comment>
<feature type="region of interest" description="Disordered" evidence="5">
    <location>
        <begin position="107"/>
        <end position="127"/>
    </location>
</feature>
<dbReference type="PANTHER" id="PTHR16684:SF11">
    <property type="entry name" value="CENTROMERE PROTEIN C"/>
    <property type="match status" value="1"/>
</dbReference>
<comment type="similarity">
    <text evidence="2">Belongs to the CENP-C/MIF2 family.</text>
</comment>
<feature type="compositionally biased region" description="Low complexity" evidence="5">
    <location>
        <begin position="747"/>
        <end position="760"/>
    </location>
</feature>
<protein>
    <submittedName>
        <fullName evidence="7">Centromere protein C isoform X1</fullName>
    </submittedName>
</protein>
<feature type="region of interest" description="Disordered" evidence="5">
    <location>
        <begin position="881"/>
        <end position="928"/>
    </location>
</feature>
<feature type="compositionally biased region" description="Polar residues" evidence="5">
    <location>
        <begin position="388"/>
        <end position="402"/>
    </location>
</feature>
<dbReference type="GO" id="GO:0005634">
    <property type="term" value="C:nucleus"/>
    <property type="evidence" value="ECO:0007669"/>
    <property type="project" value="UniProtKB-SubCell"/>
</dbReference>
<comment type="caution">
    <text evidence="7">The sequence shown here is derived from an EMBL/GenBank/DDBJ whole genome shotgun (WGS) entry which is preliminary data.</text>
</comment>
<feature type="region of interest" description="Disordered" evidence="5">
    <location>
        <begin position="251"/>
        <end position="297"/>
    </location>
</feature>
<evidence type="ECO:0000256" key="4">
    <source>
        <dbReference type="ARBA" id="ARBA00023242"/>
    </source>
</evidence>
<feature type="region of interest" description="Disordered" evidence="5">
    <location>
        <begin position="154"/>
        <end position="180"/>
    </location>
</feature>